<proteinExistence type="inferred from homology"/>
<dbReference type="AlphaFoldDB" id="A0A4Y8PHN8"/>
<dbReference type="GO" id="GO:0015031">
    <property type="term" value="P:protein transport"/>
    <property type="evidence" value="ECO:0007669"/>
    <property type="project" value="UniProtKB-KW"/>
</dbReference>
<evidence type="ECO:0000256" key="5">
    <source>
        <dbReference type="ARBA" id="ARBA00022989"/>
    </source>
</evidence>
<dbReference type="GO" id="GO:0005886">
    <property type="term" value="C:plasma membrane"/>
    <property type="evidence" value="ECO:0007669"/>
    <property type="project" value="UniProtKB-SubCell"/>
</dbReference>
<gene>
    <name evidence="9" type="ORF">A7Q10_03565</name>
</gene>
<keyword evidence="10" id="KW-1185">Reference proteome</keyword>
<dbReference type="Pfam" id="PF02472">
    <property type="entry name" value="ExbD"/>
    <property type="match status" value="1"/>
</dbReference>
<dbReference type="InterPro" id="IPR003400">
    <property type="entry name" value="ExbD"/>
</dbReference>
<keyword evidence="3" id="KW-1003">Cell membrane</keyword>
<accession>A0A4Y8PHN8</accession>
<dbReference type="GO" id="GO:0022857">
    <property type="term" value="F:transmembrane transporter activity"/>
    <property type="evidence" value="ECO:0007669"/>
    <property type="project" value="InterPro"/>
</dbReference>
<reference evidence="9 10" key="1">
    <citation type="submission" date="2016-05" db="EMBL/GenBank/DDBJ databases">
        <title>Diversity and Homogeneity among Thermoacidophilic Verrucomicrobia Methanotrophs Linked with Geographical Origin.</title>
        <authorList>
            <person name="Erikstad H.-A."/>
            <person name="Smestad N.B."/>
            <person name="Ceballos R.M."/>
            <person name="Birkeland N.-K."/>
        </authorList>
    </citation>
    <scope>NUCLEOTIDE SEQUENCE [LARGE SCALE GENOMIC DNA]</scope>
    <source>
        <strain evidence="9 10">Phi</strain>
    </source>
</reference>
<dbReference type="PANTHER" id="PTHR30558">
    <property type="entry name" value="EXBD MEMBRANE COMPONENT OF PMF-DRIVEN MACROMOLECULE IMPORT SYSTEM"/>
    <property type="match status" value="1"/>
</dbReference>
<keyword evidence="4 7" id="KW-0812">Transmembrane</keyword>
<evidence type="ECO:0000313" key="9">
    <source>
        <dbReference type="EMBL" id="TFE72950.1"/>
    </source>
</evidence>
<evidence type="ECO:0000256" key="1">
    <source>
        <dbReference type="ARBA" id="ARBA00004162"/>
    </source>
</evidence>
<evidence type="ECO:0000256" key="8">
    <source>
        <dbReference type="SAM" id="Phobius"/>
    </source>
</evidence>
<evidence type="ECO:0000313" key="10">
    <source>
        <dbReference type="Proteomes" id="UP000297713"/>
    </source>
</evidence>
<feature type="transmembrane region" description="Helical" evidence="8">
    <location>
        <begin position="12"/>
        <end position="34"/>
    </location>
</feature>
<evidence type="ECO:0000256" key="3">
    <source>
        <dbReference type="ARBA" id="ARBA00022475"/>
    </source>
</evidence>
<evidence type="ECO:0000256" key="2">
    <source>
        <dbReference type="ARBA" id="ARBA00005811"/>
    </source>
</evidence>
<comment type="subcellular location">
    <subcellularLocation>
        <location evidence="1">Cell membrane</location>
        <topology evidence="1">Single-pass membrane protein</topology>
    </subcellularLocation>
    <subcellularLocation>
        <location evidence="7">Cell membrane</location>
        <topology evidence="7">Single-pass type II membrane protein</topology>
    </subcellularLocation>
</comment>
<dbReference type="Gene3D" id="3.30.420.270">
    <property type="match status" value="1"/>
</dbReference>
<sequence>MNFRKRVGTEQIGLQLAPMIDVIMFLLSFFLLTWNLARYEADLEVKIPKAKNGEMPRRLPGEVIINITKDGQVNLNHRVVSAQELEEIIKGVIQQYPDQAIIIRADEETSYKEVIKVLDVCRGVNAWNIAFATNRPDMTSSR</sequence>
<name>A0A4Y8PHN8_9BACT</name>
<dbReference type="RefSeq" id="WP_134439010.1">
    <property type="nucleotide sequence ID" value="NZ_CP065957.1"/>
</dbReference>
<dbReference type="EMBL" id="LXQC01000013">
    <property type="protein sequence ID" value="TFE72950.1"/>
    <property type="molecule type" value="Genomic_DNA"/>
</dbReference>
<dbReference type="PANTHER" id="PTHR30558:SF3">
    <property type="entry name" value="BIOPOLYMER TRANSPORT PROTEIN EXBD-RELATED"/>
    <property type="match status" value="1"/>
</dbReference>
<dbReference type="OrthoDB" id="9793581at2"/>
<evidence type="ECO:0000256" key="4">
    <source>
        <dbReference type="ARBA" id="ARBA00022692"/>
    </source>
</evidence>
<evidence type="ECO:0000256" key="6">
    <source>
        <dbReference type="ARBA" id="ARBA00023136"/>
    </source>
</evidence>
<keyword evidence="7" id="KW-0653">Protein transport</keyword>
<comment type="caution">
    <text evidence="9">The sequence shown here is derived from an EMBL/GenBank/DDBJ whole genome shotgun (WGS) entry which is preliminary data.</text>
</comment>
<dbReference type="Proteomes" id="UP000297713">
    <property type="component" value="Unassembled WGS sequence"/>
</dbReference>
<comment type="similarity">
    <text evidence="2 7">Belongs to the ExbD/TolR family.</text>
</comment>
<organism evidence="9 10">
    <name type="scientific">Methylacidiphilum caldifontis</name>
    <dbReference type="NCBI Taxonomy" id="2795386"/>
    <lineage>
        <taxon>Bacteria</taxon>
        <taxon>Pseudomonadati</taxon>
        <taxon>Verrucomicrobiota</taxon>
        <taxon>Methylacidiphilae</taxon>
        <taxon>Methylacidiphilales</taxon>
        <taxon>Methylacidiphilaceae</taxon>
        <taxon>Methylacidiphilum (ex Ratnadevi et al. 2023)</taxon>
    </lineage>
</organism>
<protein>
    <submittedName>
        <fullName evidence="9">Biopolymer transporter ExbD</fullName>
    </submittedName>
</protein>
<keyword evidence="7" id="KW-0813">Transport</keyword>
<evidence type="ECO:0000256" key="7">
    <source>
        <dbReference type="RuleBase" id="RU003879"/>
    </source>
</evidence>
<keyword evidence="6 8" id="KW-0472">Membrane</keyword>
<keyword evidence="5 8" id="KW-1133">Transmembrane helix</keyword>